<reference evidence="2" key="2">
    <citation type="submission" date="2013-10" db="EMBL/GenBank/DDBJ databases">
        <authorList>
            <person name="Aslett M."/>
        </authorList>
    </citation>
    <scope>NUCLEOTIDE SEQUENCE [LARGE SCALE GENOMIC DNA]</scope>
    <source>
        <strain evidence="2">Houghton</strain>
    </source>
</reference>
<reference evidence="2" key="1">
    <citation type="submission" date="2013-10" db="EMBL/GenBank/DDBJ databases">
        <title>Genomic analysis of the causative agents of coccidiosis in chickens.</title>
        <authorList>
            <person name="Reid A.J."/>
            <person name="Blake D."/>
            <person name="Billington K."/>
            <person name="Browne H."/>
            <person name="Dunn M."/>
            <person name="Hung S."/>
            <person name="Kawahara F."/>
            <person name="Miranda-Saavedra D."/>
            <person name="Mourier T."/>
            <person name="Nagra H."/>
            <person name="Otto T.D."/>
            <person name="Rawlings N."/>
            <person name="Sanchez A."/>
            <person name="Sanders M."/>
            <person name="Subramaniam C."/>
            <person name="Tay Y."/>
            <person name="Dear P."/>
            <person name="Doerig C."/>
            <person name="Gruber A."/>
            <person name="Parkinson J."/>
            <person name="Shirley M."/>
            <person name="Wan K.L."/>
            <person name="Berriman M."/>
            <person name="Tomley F."/>
            <person name="Pain A."/>
        </authorList>
    </citation>
    <scope>NUCLEOTIDE SEQUENCE [LARGE SCALE GENOMIC DNA]</scope>
    <source>
        <strain evidence="2">Houghton</strain>
    </source>
</reference>
<name>U6H195_9EIME</name>
<proteinExistence type="predicted"/>
<evidence type="ECO:0000313" key="3">
    <source>
        <dbReference type="Proteomes" id="UP000018201"/>
    </source>
</evidence>
<protein>
    <submittedName>
        <fullName evidence="2">Uncharacterized protein</fullName>
    </submittedName>
</protein>
<keyword evidence="3" id="KW-1185">Reference proteome</keyword>
<organism evidence="2 3">
    <name type="scientific">Eimeria praecox</name>
    <dbReference type="NCBI Taxonomy" id="51316"/>
    <lineage>
        <taxon>Eukaryota</taxon>
        <taxon>Sar</taxon>
        <taxon>Alveolata</taxon>
        <taxon>Apicomplexa</taxon>
        <taxon>Conoidasida</taxon>
        <taxon>Coccidia</taxon>
        <taxon>Eucoccidiorida</taxon>
        <taxon>Eimeriorina</taxon>
        <taxon>Eimeriidae</taxon>
        <taxon>Eimeria</taxon>
    </lineage>
</organism>
<dbReference type="AlphaFoldDB" id="U6H195"/>
<evidence type="ECO:0000313" key="2">
    <source>
        <dbReference type="EMBL" id="CDI85617.1"/>
    </source>
</evidence>
<accession>U6H195</accession>
<dbReference type="EMBL" id="HG694070">
    <property type="protein sequence ID" value="CDI85617.1"/>
    <property type="molecule type" value="Genomic_DNA"/>
</dbReference>
<dbReference type="Proteomes" id="UP000018201">
    <property type="component" value="Unassembled WGS sequence"/>
</dbReference>
<gene>
    <name evidence="2" type="ORF">EPH_0016330</name>
</gene>
<feature type="region of interest" description="Disordered" evidence="1">
    <location>
        <begin position="1"/>
        <end position="33"/>
    </location>
</feature>
<dbReference type="VEuPathDB" id="ToxoDB:EPH_0016330"/>
<evidence type="ECO:0000256" key="1">
    <source>
        <dbReference type="SAM" id="MobiDB-lite"/>
    </source>
</evidence>
<feature type="region of interest" description="Disordered" evidence="1">
    <location>
        <begin position="71"/>
        <end position="114"/>
    </location>
</feature>
<sequence length="306" mass="34177">MWEKPGGAVPPDPGLQERAGAEEQRAEGPLGIPGVSSLASFKPRGRHRWIHRWPVFLSLVLTLTALGVAHRKTKDTRLSSPRIHIETKPVYPDSRHQQQYPTKKPTAASPKKRYESSFAIAEAKEEAVQTRFKDSKEARGEVRDRPIPSEDWQLPLAEETDRSLRGKLARKLLAQITRECIDKSIEANETLLSEEEEELATAAAETLTQGESQELEGLEMRLVNVLPLGRAVQEQAFQGPVLTTRVLGSGISNNLFVEAVEPGKGYSVTLQLHMCVTGEEGNLSLEAANRWVDIAKETRNKHQKWR</sequence>